<keyword evidence="3" id="KW-0812">Transmembrane</keyword>
<dbReference type="PANTHER" id="PTHR11675:SF131">
    <property type="entry name" value="POLYPEPTIDE N-ACETYLGALACTOSAMINYLTRANSFERASE 9-RELATED"/>
    <property type="match status" value="1"/>
</dbReference>
<keyword evidence="1" id="KW-1015">Disulfide bond</keyword>
<accession>A0A8S9XN05</accession>
<name>A0A8S9XN05_APOLU</name>
<organism evidence="4 5">
    <name type="scientific">Apolygus lucorum</name>
    <name type="common">Small green plant bug</name>
    <name type="synonym">Lygocoris lucorum</name>
    <dbReference type="NCBI Taxonomy" id="248454"/>
    <lineage>
        <taxon>Eukaryota</taxon>
        <taxon>Metazoa</taxon>
        <taxon>Ecdysozoa</taxon>
        <taxon>Arthropoda</taxon>
        <taxon>Hexapoda</taxon>
        <taxon>Insecta</taxon>
        <taxon>Pterygota</taxon>
        <taxon>Neoptera</taxon>
        <taxon>Paraneoptera</taxon>
        <taxon>Hemiptera</taxon>
        <taxon>Heteroptera</taxon>
        <taxon>Panheteroptera</taxon>
        <taxon>Cimicomorpha</taxon>
        <taxon>Miridae</taxon>
        <taxon>Mirini</taxon>
        <taxon>Apolygus</taxon>
    </lineage>
</organism>
<dbReference type="InterPro" id="IPR029044">
    <property type="entry name" value="Nucleotide-diphossugar_trans"/>
</dbReference>
<gene>
    <name evidence="4" type="ORF">GE061_015420</name>
</gene>
<dbReference type="GO" id="GO:0005794">
    <property type="term" value="C:Golgi apparatus"/>
    <property type="evidence" value="ECO:0007669"/>
    <property type="project" value="TreeGrafter"/>
</dbReference>
<dbReference type="PANTHER" id="PTHR11675">
    <property type="entry name" value="N-ACETYLGALACTOSAMINYLTRANSFERASE"/>
    <property type="match status" value="1"/>
</dbReference>
<comment type="caution">
    <text evidence="4">The sequence shown here is derived from an EMBL/GenBank/DDBJ whole genome shotgun (WGS) entry which is preliminary data.</text>
</comment>
<dbReference type="OrthoDB" id="6159198at2759"/>
<protein>
    <submittedName>
        <fullName evidence="4">Uncharacterized protein</fullName>
    </submittedName>
</protein>
<proteinExistence type="predicted"/>
<dbReference type="GO" id="GO:0006493">
    <property type="term" value="P:protein O-linked glycosylation"/>
    <property type="evidence" value="ECO:0007669"/>
    <property type="project" value="TreeGrafter"/>
</dbReference>
<reference evidence="4" key="1">
    <citation type="journal article" date="2021" name="Mol. Ecol. Resour.">
        <title>Apolygus lucorum genome provides insights into omnivorousness and mesophyll feeding.</title>
        <authorList>
            <person name="Liu Y."/>
            <person name="Liu H."/>
            <person name="Wang H."/>
            <person name="Huang T."/>
            <person name="Liu B."/>
            <person name="Yang B."/>
            <person name="Yin L."/>
            <person name="Li B."/>
            <person name="Zhang Y."/>
            <person name="Zhang S."/>
            <person name="Jiang F."/>
            <person name="Zhang X."/>
            <person name="Ren Y."/>
            <person name="Wang B."/>
            <person name="Wang S."/>
            <person name="Lu Y."/>
            <person name="Wu K."/>
            <person name="Fan W."/>
            <person name="Wang G."/>
        </authorList>
    </citation>
    <scope>NUCLEOTIDE SEQUENCE</scope>
    <source>
        <strain evidence="4">12Hb</strain>
    </source>
</reference>
<evidence type="ECO:0000313" key="5">
    <source>
        <dbReference type="Proteomes" id="UP000466442"/>
    </source>
</evidence>
<evidence type="ECO:0000256" key="2">
    <source>
        <dbReference type="SAM" id="MobiDB-lite"/>
    </source>
</evidence>
<dbReference type="Gene3D" id="3.90.550.10">
    <property type="entry name" value="Spore Coat Polysaccharide Biosynthesis Protein SpsA, Chain A"/>
    <property type="match status" value="1"/>
</dbReference>
<evidence type="ECO:0000256" key="3">
    <source>
        <dbReference type="SAM" id="Phobius"/>
    </source>
</evidence>
<feature type="region of interest" description="Disordered" evidence="2">
    <location>
        <begin position="170"/>
        <end position="265"/>
    </location>
</feature>
<evidence type="ECO:0000313" key="4">
    <source>
        <dbReference type="EMBL" id="KAF6209671.1"/>
    </source>
</evidence>
<feature type="compositionally biased region" description="Basic residues" evidence="2">
    <location>
        <begin position="254"/>
        <end position="265"/>
    </location>
</feature>
<keyword evidence="5" id="KW-1185">Reference proteome</keyword>
<dbReference type="Proteomes" id="UP000466442">
    <property type="component" value="Unassembled WGS sequence"/>
</dbReference>
<sequence length="265" mass="29196">MDVLVGRLWGASCAVPHRSSTPRAELGVAMLGVRRRSALGKLVILLVIGWLTTIFLLLSDTRPPWGPFTFSPGPPSSSRAVPTFYAQVRDSPLELYGENGKPVVLPTNITNEVKKLVDEGWQKNAFNQYVSDLISVHRNLPDPRDKWCKEPGRFLTNLPATLRHRLLPQRGLVSPPQDGPLSPRPLASSSHSRDHTSRRFLRHASLEKAAGRVHGDVPQGEDRAGVQEGRTDQGEAAGCSTRHRPSTHLPRQSLRVRHRLAGAAP</sequence>
<evidence type="ECO:0000256" key="1">
    <source>
        <dbReference type="ARBA" id="ARBA00023157"/>
    </source>
</evidence>
<feature type="compositionally biased region" description="Basic and acidic residues" evidence="2">
    <location>
        <begin position="204"/>
        <end position="233"/>
    </location>
</feature>
<dbReference type="GO" id="GO:0004653">
    <property type="term" value="F:polypeptide N-acetylgalactosaminyltransferase activity"/>
    <property type="evidence" value="ECO:0007669"/>
    <property type="project" value="TreeGrafter"/>
</dbReference>
<keyword evidence="3" id="KW-1133">Transmembrane helix</keyword>
<feature type="transmembrane region" description="Helical" evidence="3">
    <location>
        <begin position="38"/>
        <end position="58"/>
    </location>
</feature>
<dbReference type="AlphaFoldDB" id="A0A8S9XN05"/>
<keyword evidence="3" id="KW-0472">Membrane</keyword>
<dbReference type="EMBL" id="WIXP02000006">
    <property type="protein sequence ID" value="KAF6209671.1"/>
    <property type="molecule type" value="Genomic_DNA"/>
</dbReference>